<reference evidence="2 3" key="1">
    <citation type="submission" date="2020-08" db="EMBL/GenBank/DDBJ databases">
        <authorList>
            <person name="Koutsovoulos G."/>
            <person name="Danchin GJ E."/>
        </authorList>
    </citation>
    <scope>NUCLEOTIDE SEQUENCE [LARGE SCALE GENOMIC DNA]</scope>
</reference>
<accession>A0A6V7WAK8</accession>
<dbReference type="Proteomes" id="UP000580250">
    <property type="component" value="Unassembled WGS sequence"/>
</dbReference>
<gene>
    <name evidence="2" type="ORF">MENT_LOCUS36477</name>
</gene>
<organism evidence="2 3">
    <name type="scientific">Meloidogyne enterolobii</name>
    <name type="common">Root-knot nematode worm</name>
    <name type="synonym">Meloidogyne mayaguensis</name>
    <dbReference type="NCBI Taxonomy" id="390850"/>
    <lineage>
        <taxon>Eukaryota</taxon>
        <taxon>Metazoa</taxon>
        <taxon>Ecdysozoa</taxon>
        <taxon>Nematoda</taxon>
        <taxon>Chromadorea</taxon>
        <taxon>Rhabditida</taxon>
        <taxon>Tylenchina</taxon>
        <taxon>Tylenchomorpha</taxon>
        <taxon>Tylenchoidea</taxon>
        <taxon>Meloidogynidae</taxon>
        <taxon>Meloidogyninae</taxon>
        <taxon>Meloidogyne</taxon>
    </lineage>
</organism>
<comment type="caution">
    <text evidence="2">The sequence shown here is derived from an EMBL/GenBank/DDBJ whole genome shotgun (WGS) entry which is preliminary data.</text>
</comment>
<evidence type="ECO:0000313" key="3">
    <source>
        <dbReference type="Proteomes" id="UP000580250"/>
    </source>
</evidence>
<feature type="domain" description="26S proteasome regulatory subunit Rpn7 N-terminal" evidence="1">
    <location>
        <begin position="1"/>
        <end position="42"/>
    </location>
</feature>
<dbReference type="EMBL" id="CAJEWN010000491">
    <property type="protein sequence ID" value="CAD2184137.1"/>
    <property type="molecule type" value="Genomic_DNA"/>
</dbReference>
<dbReference type="InterPro" id="IPR045135">
    <property type="entry name" value="Rpn7_N"/>
</dbReference>
<evidence type="ECO:0000313" key="2">
    <source>
        <dbReference type="EMBL" id="CAD2184137.1"/>
    </source>
</evidence>
<sequence length="115" mass="13145">MAIRDMNGAADLFLEAVLTFGAYELMNYEELIFYAVITSVCVSPHLTNYNKEITHLNTCCENKLFSPTTTTTNFFQTNTSSNCQLNISTKNNFNNNNFFANKKKSLKKRVAIIYF</sequence>
<name>A0A6V7WAK8_MELEN</name>
<protein>
    <recommendedName>
        <fullName evidence="1">26S proteasome regulatory subunit Rpn7 N-terminal domain-containing protein</fullName>
    </recommendedName>
</protein>
<evidence type="ECO:0000259" key="1">
    <source>
        <dbReference type="Pfam" id="PF10602"/>
    </source>
</evidence>
<dbReference type="Pfam" id="PF10602">
    <property type="entry name" value="RPN7"/>
    <property type="match status" value="1"/>
</dbReference>
<dbReference type="OrthoDB" id="1452at2759"/>
<dbReference type="AlphaFoldDB" id="A0A6V7WAK8"/>
<proteinExistence type="predicted"/>